<evidence type="ECO:0008006" key="4">
    <source>
        <dbReference type="Google" id="ProtNLM"/>
    </source>
</evidence>
<dbReference type="Proteomes" id="UP001320245">
    <property type="component" value="Unassembled WGS sequence"/>
</dbReference>
<organism evidence="2 3">
    <name type="scientific">Cytospora paraplurivora</name>
    <dbReference type="NCBI Taxonomy" id="2898453"/>
    <lineage>
        <taxon>Eukaryota</taxon>
        <taxon>Fungi</taxon>
        <taxon>Dikarya</taxon>
        <taxon>Ascomycota</taxon>
        <taxon>Pezizomycotina</taxon>
        <taxon>Sordariomycetes</taxon>
        <taxon>Sordariomycetidae</taxon>
        <taxon>Diaporthales</taxon>
        <taxon>Cytosporaceae</taxon>
        <taxon>Cytospora</taxon>
    </lineage>
</organism>
<dbReference type="AlphaFoldDB" id="A0AAN9UE53"/>
<protein>
    <recommendedName>
        <fullName evidence="4">DUF1917-domain-containing protein</fullName>
    </recommendedName>
</protein>
<dbReference type="PANTHER" id="PTHR31977">
    <property type="entry name" value="UPF0696 PROTEIN C11ORF68"/>
    <property type="match status" value="1"/>
</dbReference>
<comment type="caution">
    <text evidence="2">The sequence shown here is derived from an EMBL/GenBank/DDBJ whole genome shotgun (WGS) entry which is preliminary data.</text>
</comment>
<dbReference type="InterPro" id="IPR015034">
    <property type="entry name" value="Bles03"/>
</dbReference>
<dbReference type="SUPFAM" id="SSF55418">
    <property type="entry name" value="eIF4e-like"/>
    <property type="match status" value="1"/>
</dbReference>
<evidence type="ECO:0000256" key="1">
    <source>
        <dbReference type="ARBA" id="ARBA00010568"/>
    </source>
</evidence>
<dbReference type="PANTHER" id="PTHR31977:SF1">
    <property type="entry name" value="UPF0696 PROTEIN C11ORF68"/>
    <property type="match status" value="1"/>
</dbReference>
<sequence>MFWGKDITTMDSDSDFYGDDSEVAVLESRVENFDVESYWRLRERSGMAHPGIKQEPSSPRTIISMASTTSKLHNAYEGRVSAKQLGETIDDFLRRLPPATTDATPEIPWIYVANPFIPRDDKGGEEAPAEPGAQLHTFIEGGGERLELFGDFLRTKQDKGRGGRAGNAMAREVSRERDECVGDILMLANAMKIRTGKSVRQWMLFIEPAFVDDIWATVARATVKNELGIAAKVAPREERGSAKERLICIYTYDFSDKADVARVLHRMRQLELVRDRAGTKPLYYKTDAFTYLGIGSGNTWGLRASLYSSTDIFAYLREKDGKAPKKRELKKEDGQGWSF</sequence>
<gene>
    <name evidence="2" type="ORF">SLS53_002714</name>
</gene>
<evidence type="ECO:0000313" key="2">
    <source>
        <dbReference type="EMBL" id="KAK7745993.1"/>
    </source>
</evidence>
<name>A0AAN9UE53_9PEZI</name>
<reference evidence="2 3" key="1">
    <citation type="journal article" date="2023" name="PLoS ONE">
        <title>Cytospora paraplurivora sp. nov. isolated from orchards with fruit tree decline syndrome in Ontario, Canada.</title>
        <authorList>
            <person name="Ilyukhin E."/>
            <person name="Nguyen H.D.T."/>
            <person name="Castle A.J."/>
            <person name="Ellouze W."/>
        </authorList>
    </citation>
    <scope>NUCLEOTIDE SEQUENCE [LARGE SCALE GENOMIC DNA]</scope>
    <source>
        <strain evidence="2 3">FDS-564</strain>
    </source>
</reference>
<comment type="similarity">
    <text evidence="1">Belongs to the UPF0696 family.</text>
</comment>
<dbReference type="Pfam" id="PF08939">
    <property type="entry name" value="Bles03"/>
    <property type="match status" value="1"/>
</dbReference>
<dbReference type="EMBL" id="JAJSPL020000007">
    <property type="protein sequence ID" value="KAK7745993.1"/>
    <property type="molecule type" value="Genomic_DNA"/>
</dbReference>
<evidence type="ECO:0000313" key="3">
    <source>
        <dbReference type="Proteomes" id="UP001320245"/>
    </source>
</evidence>
<accession>A0AAN9UE53</accession>
<dbReference type="InterPro" id="IPR023398">
    <property type="entry name" value="TIF_eIF4e-like"/>
</dbReference>
<proteinExistence type="inferred from homology"/>
<dbReference type="Gene3D" id="3.30.760.10">
    <property type="entry name" value="RNA Cap, Translation Initiation Factor Eif4e"/>
    <property type="match status" value="1"/>
</dbReference>
<keyword evidence="3" id="KW-1185">Reference proteome</keyword>